<name>A0A9D4PP93_RHISA</name>
<feature type="compositionally biased region" description="Basic and acidic residues" evidence="1">
    <location>
        <begin position="416"/>
        <end position="433"/>
    </location>
</feature>
<comment type="caution">
    <text evidence="2">The sequence shown here is derived from an EMBL/GenBank/DDBJ whole genome shotgun (WGS) entry which is preliminary data.</text>
</comment>
<evidence type="ECO:0000313" key="3">
    <source>
        <dbReference type="Proteomes" id="UP000821837"/>
    </source>
</evidence>
<gene>
    <name evidence="2" type="ORF">HPB52_020026</name>
</gene>
<reference evidence="2" key="1">
    <citation type="journal article" date="2020" name="Cell">
        <title>Large-Scale Comparative Analyses of Tick Genomes Elucidate Their Genetic Diversity and Vector Capacities.</title>
        <authorList>
            <consortium name="Tick Genome and Microbiome Consortium (TIGMIC)"/>
            <person name="Jia N."/>
            <person name="Wang J."/>
            <person name="Shi W."/>
            <person name="Du L."/>
            <person name="Sun Y."/>
            <person name="Zhan W."/>
            <person name="Jiang J.F."/>
            <person name="Wang Q."/>
            <person name="Zhang B."/>
            <person name="Ji P."/>
            <person name="Bell-Sakyi L."/>
            <person name="Cui X.M."/>
            <person name="Yuan T.T."/>
            <person name="Jiang B.G."/>
            <person name="Yang W.F."/>
            <person name="Lam T.T."/>
            <person name="Chang Q.C."/>
            <person name="Ding S.J."/>
            <person name="Wang X.J."/>
            <person name="Zhu J.G."/>
            <person name="Ruan X.D."/>
            <person name="Zhao L."/>
            <person name="Wei J.T."/>
            <person name="Ye R.Z."/>
            <person name="Que T.C."/>
            <person name="Du C.H."/>
            <person name="Zhou Y.H."/>
            <person name="Cheng J.X."/>
            <person name="Dai P.F."/>
            <person name="Guo W.B."/>
            <person name="Han X.H."/>
            <person name="Huang E.J."/>
            <person name="Li L.F."/>
            <person name="Wei W."/>
            <person name="Gao Y.C."/>
            <person name="Liu J.Z."/>
            <person name="Shao H.Z."/>
            <person name="Wang X."/>
            <person name="Wang C.C."/>
            <person name="Yang T.C."/>
            <person name="Huo Q.B."/>
            <person name="Li W."/>
            <person name="Chen H.Y."/>
            <person name="Chen S.E."/>
            <person name="Zhou L.G."/>
            <person name="Ni X.B."/>
            <person name="Tian J.H."/>
            <person name="Sheng Y."/>
            <person name="Liu T."/>
            <person name="Pan Y.S."/>
            <person name="Xia L.Y."/>
            <person name="Li J."/>
            <person name="Zhao F."/>
            <person name="Cao W.C."/>
        </authorList>
    </citation>
    <scope>NUCLEOTIDE SEQUENCE</scope>
    <source>
        <strain evidence="2">Rsan-2018</strain>
    </source>
</reference>
<feature type="region of interest" description="Disordered" evidence="1">
    <location>
        <begin position="312"/>
        <end position="454"/>
    </location>
</feature>
<evidence type="ECO:0000313" key="2">
    <source>
        <dbReference type="EMBL" id="KAH7948274.1"/>
    </source>
</evidence>
<feature type="compositionally biased region" description="Basic residues" evidence="1">
    <location>
        <begin position="345"/>
        <end position="357"/>
    </location>
</feature>
<sequence>MATSNFPLRGPKAAVLCFKGRVNMAALRLRAAVNMAAPHRDSVDTKSAPTPPLDPARVAVSRRTGITSLTKKDFSRQNYEMECDEAGTQKTISEVKKTGGALGPQTPASKPTAEAPTPGCHGFGDIKKNIIRASKMPPLPRDETKIVVRPRGGLCISKRPYGRRQDSIREEETRTRCALIHYKASWSVSTPSQENVKHYVNVEAITVAGQDHEVSAYVAAPHATCKGIIRGIPLSDGPEAIERKIVNARNPLALGAKRIKSTGVVIELFDGYKVPNYVSYGGTLIKRRRDLRARAIQARSPSFDVDASIELNGCHHQDQPGPSATGGRSRSRGRSKTGGGSKSRSTSRARQKSRSRSGARSMSRTRSGSRARSGSSSIPDQGKADAAGTCPDTSPSQATICLGAPAIDGSPAERGPGQEKIKPHWADRVRSSDGEQPCNATRPQSMLGTRMYRD</sequence>
<dbReference type="AlphaFoldDB" id="A0A9D4PP93"/>
<feature type="compositionally biased region" description="Low complexity" evidence="1">
    <location>
        <begin position="358"/>
        <end position="377"/>
    </location>
</feature>
<accession>A0A9D4PP93</accession>
<protein>
    <submittedName>
        <fullName evidence="2">Uncharacterized protein</fullName>
    </submittedName>
</protein>
<organism evidence="2 3">
    <name type="scientific">Rhipicephalus sanguineus</name>
    <name type="common">Brown dog tick</name>
    <name type="synonym">Ixodes sanguineus</name>
    <dbReference type="NCBI Taxonomy" id="34632"/>
    <lineage>
        <taxon>Eukaryota</taxon>
        <taxon>Metazoa</taxon>
        <taxon>Ecdysozoa</taxon>
        <taxon>Arthropoda</taxon>
        <taxon>Chelicerata</taxon>
        <taxon>Arachnida</taxon>
        <taxon>Acari</taxon>
        <taxon>Parasitiformes</taxon>
        <taxon>Ixodida</taxon>
        <taxon>Ixodoidea</taxon>
        <taxon>Ixodidae</taxon>
        <taxon>Rhipicephalinae</taxon>
        <taxon>Rhipicephalus</taxon>
        <taxon>Rhipicephalus</taxon>
    </lineage>
</organism>
<keyword evidence="3" id="KW-1185">Reference proteome</keyword>
<proteinExistence type="predicted"/>
<feature type="region of interest" description="Disordered" evidence="1">
    <location>
        <begin position="98"/>
        <end position="124"/>
    </location>
</feature>
<evidence type="ECO:0000256" key="1">
    <source>
        <dbReference type="SAM" id="MobiDB-lite"/>
    </source>
</evidence>
<dbReference type="Proteomes" id="UP000821837">
    <property type="component" value="Chromosome 6"/>
</dbReference>
<dbReference type="EMBL" id="JABSTV010001252">
    <property type="protein sequence ID" value="KAH7948274.1"/>
    <property type="molecule type" value="Genomic_DNA"/>
</dbReference>
<feature type="compositionally biased region" description="Polar residues" evidence="1">
    <location>
        <begin position="438"/>
        <end position="447"/>
    </location>
</feature>
<reference evidence="2" key="2">
    <citation type="submission" date="2021-09" db="EMBL/GenBank/DDBJ databases">
        <authorList>
            <person name="Jia N."/>
            <person name="Wang J."/>
            <person name="Shi W."/>
            <person name="Du L."/>
            <person name="Sun Y."/>
            <person name="Zhan W."/>
            <person name="Jiang J."/>
            <person name="Wang Q."/>
            <person name="Zhang B."/>
            <person name="Ji P."/>
            <person name="Sakyi L.B."/>
            <person name="Cui X."/>
            <person name="Yuan T."/>
            <person name="Jiang B."/>
            <person name="Yang W."/>
            <person name="Lam T.T.-Y."/>
            <person name="Chang Q."/>
            <person name="Ding S."/>
            <person name="Wang X."/>
            <person name="Zhu J."/>
            <person name="Ruan X."/>
            <person name="Zhao L."/>
            <person name="Wei J."/>
            <person name="Que T."/>
            <person name="Du C."/>
            <person name="Cheng J."/>
            <person name="Dai P."/>
            <person name="Han X."/>
            <person name="Huang E."/>
            <person name="Gao Y."/>
            <person name="Liu J."/>
            <person name="Shao H."/>
            <person name="Ye R."/>
            <person name="Li L."/>
            <person name="Wei W."/>
            <person name="Wang X."/>
            <person name="Wang C."/>
            <person name="Huo Q."/>
            <person name="Li W."/>
            <person name="Guo W."/>
            <person name="Chen H."/>
            <person name="Chen S."/>
            <person name="Zhou L."/>
            <person name="Zhou L."/>
            <person name="Ni X."/>
            <person name="Tian J."/>
            <person name="Zhou Y."/>
            <person name="Sheng Y."/>
            <person name="Liu T."/>
            <person name="Pan Y."/>
            <person name="Xia L."/>
            <person name="Li J."/>
            <person name="Zhao F."/>
            <person name="Cao W."/>
        </authorList>
    </citation>
    <scope>NUCLEOTIDE SEQUENCE</scope>
    <source>
        <strain evidence="2">Rsan-2018</strain>
        <tissue evidence="2">Larvae</tissue>
    </source>
</reference>